<name>B9XMY9_PEDPL</name>
<dbReference type="STRING" id="320771.Cflav_PD1958"/>
<gene>
    <name evidence="3" type="ORF">Cflav_PD1958</name>
</gene>
<accession>B9XMY9</accession>
<dbReference type="Gene3D" id="3.40.50.720">
    <property type="entry name" value="NAD(P)-binding Rossmann-like Domain"/>
    <property type="match status" value="1"/>
</dbReference>
<dbReference type="SUPFAM" id="SSF48179">
    <property type="entry name" value="6-phosphogluconate dehydrogenase C-terminal domain-like"/>
    <property type="match status" value="1"/>
</dbReference>
<dbReference type="GO" id="GO:0004665">
    <property type="term" value="F:prephenate dehydrogenase (NADP+) activity"/>
    <property type="evidence" value="ECO:0007669"/>
    <property type="project" value="InterPro"/>
</dbReference>
<dbReference type="PROSITE" id="PS51176">
    <property type="entry name" value="PDH_ADH"/>
    <property type="match status" value="1"/>
</dbReference>
<dbReference type="PANTHER" id="PTHR21363:SF0">
    <property type="entry name" value="PREPHENATE DEHYDROGENASE [NADP(+)]"/>
    <property type="match status" value="1"/>
</dbReference>
<dbReference type="EMBL" id="ABOX02000037">
    <property type="protein sequence ID" value="EEF58785.1"/>
    <property type="molecule type" value="Genomic_DNA"/>
</dbReference>
<feature type="domain" description="Prephenate/arogenate dehydrogenase" evidence="2">
    <location>
        <begin position="4"/>
        <end position="292"/>
    </location>
</feature>
<dbReference type="SUPFAM" id="SSF51735">
    <property type="entry name" value="NAD(P)-binding Rossmann-fold domains"/>
    <property type="match status" value="1"/>
</dbReference>
<dbReference type="RefSeq" id="WP_007417178.1">
    <property type="nucleotide sequence ID" value="NZ_ABOX02000037.1"/>
</dbReference>
<keyword evidence="1 3" id="KW-0560">Oxidoreductase</keyword>
<comment type="caution">
    <text evidence="3">The sequence shown here is derived from an EMBL/GenBank/DDBJ whole genome shotgun (WGS) entry which is preliminary data.</text>
</comment>
<dbReference type="InterPro" id="IPR046825">
    <property type="entry name" value="PDH_C"/>
</dbReference>
<evidence type="ECO:0000313" key="4">
    <source>
        <dbReference type="Proteomes" id="UP000003688"/>
    </source>
</evidence>
<dbReference type="Gene3D" id="1.10.3660.10">
    <property type="entry name" value="6-phosphogluconate dehydrogenase C-terminal like domain"/>
    <property type="match status" value="1"/>
</dbReference>
<evidence type="ECO:0000259" key="2">
    <source>
        <dbReference type="PROSITE" id="PS51176"/>
    </source>
</evidence>
<dbReference type="PANTHER" id="PTHR21363">
    <property type="entry name" value="PREPHENATE DEHYDROGENASE"/>
    <property type="match status" value="1"/>
</dbReference>
<dbReference type="InterPro" id="IPR003099">
    <property type="entry name" value="Prephen_DH"/>
</dbReference>
<dbReference type="FunFam" id="3.40.50.720:FF:000208">
    <property type="entry name" value="Prephenate dehydrogenase"/>
    <property type="match status" value="1"/>
</dbReference>
<dbReference type="Pfam" id="PF02153">
    <property type="entry name" value="PDH_N"/>
    <property type="match status" value="1"/>
</dbReference>
<dbReference type="InterPro" id="IPR046826">
    <property type="entry name" value="PDH_N"/>
</dbReference>
<dbReference type="GO" id="GO:0006571">
    <property type="term" value="P:tyrosine biosynthetic process"/>
    <property type="evidence" value="ECO:0007669"/>
    <property type="project" value="InterPro"/>
</dbReference>
<dbReference type="Proteomes" id="UP000003688">
    <property type="component" value="Unassembled WGS sequence"/>
</dbReference>
<keyword evidence="4" id="KW-1185">Reference proteome</keyword>
<dbReference type="InterPro" id="IPR008927">
    <property type="entry name" value="6-PGluconate_DH-like_C_sf"/>
</dbReference>
<organism evidence="3 4">
    <name type="scientific">Pedosphaera parvula (strain Ellin514)</name>
    <dbReference type="NCBI Taxonomy" id="320771"/>
    <lineage>
        <taxon>Bacteria</taxon>
        <taxon>Pseudomonadati</taxon>
        <taxon>Verrucomicrobiota</taxon>
        <taxon>Pedosphaerae</taxon>
        <taxon>Pedosphaerales</taxon>
        <taxon>Pedosphaeraceae</taxon>
        <taxon>Pedosphaera</taxon>
    </lineage>
</organism>
<dbReference type="AlphaFoldDB" id="B9XMY9"/>
<dbReference type="GO" id="GO:0008977">
    <property type="term" value="F:prephenate dehydrogenase (NAD+) activity"/>
    <property type="evidence" value="ECO:0007669"/>
    <property type="project" value="UniProtKB-EC"/>
</dbReference>
<dbReference type="InterPro" id="IPR050812">
    <property type="entry name" value="Preph/Arog_dehydrog"/>
</dbReference>
<protein>
    <submittedName>
        <fullName evidence="3">Prephenate dehydrogenase</fullName>
        <ecNumber evidence="3">1.3.1.12</ecNumber>
    </submittedName>
</protein>
<dbReference type="OrthoDB" id="9802008at2"/>
<dbReference type="InterPro" id="IPR036291">
    <property type="entry name" value="NAD(P)-bd_dom_sf"/>
</dbReference>
<reference evidence="3 4" key="1">
    <citation type="journal article" date="2011" name="J. Bacteriol.">
        <title>Genome sequence of 'Pedosphaera parvula' Ellin514, an aerobic Verrucomicrobial isolate from pasture soil.</title>
        <authorList>
            <person name="Kant R."/>
            <person name="van Passel M.W."/>
            <person name="Sangwan P."/>
            <person name="Palva A."/>
            <person name="Lucas S."/>
            <person name="Copeland A."/>
            <person name="Lapidus A."/>
            <person name="Glavina Del Rio T."/>
            <person name="Dalin E."/>
            <person name="Tice H."/>
            <person name="Bruce D."/>
            <person name="Goodwin L."/>
            <person name="Pitluck S."/>
            <person name="Chertkov O."/>
            <person name="Larimer F.W."/>
            <person name="Land M.L."/>
            <person name="Hauser L."/>
            <person name="Brettin T.S."/>
            <person name="Detter J.C."/>
            <person name="Han S."/>
            <person name="de Vos W.M."/>
            <person name="Janssen P.H."/>
            <person name="Smidt H."/>
        </authorList>
    </citation>
    <scope>NUCLEOTIDE SEQUENCE [LARGE SCALE GENOMIC DNA]</scope>
    <source>
        <strain evidence="3 4">Ellin514</strain>
    </source>
</reference>
<evidence type="ECO:0000256" key="1">
    <source>
        <dbReference type="ARBA" id="ARBA00023002"/>
    </source>
</evidence>
<proteinExistence type="predicted"/>
<dbReference type="GO" id="GO:0070403">
    <property type="term" value="F:NAD+ binding"/>
    <property type="evidence" value="ECO:0007669"/>
    <property type="project" value="InterPro"/>
</dbReference>
<dbReference type="EC" id="1.3.1.12" evidence="3"/>
<sequence>MHWQKVTLVGVGLLGGSLGLALRQRRLATKVDGYVRRSASIGECEKIGAVDHATRDLNRAVENADLVVLCTPLGQMREMTEKMLPALKKGAIVTDVGSVKETVVEELEPLVAGAGAFFVGSHPMAGGEKMGVAAAREDLFNNAICIVTPTQNSDKDAVRRVEELWKSVGSRPVTISPVAHDDLVSRSSHLPHVVAAELANYVLSPAHPKEQSLVCANGFRDTTRIASGSPEMWRDISMANRKNLSRVLGVFIEDLTEFQLALDNGDVKAIEEFFEKAKQRRDAWTDQKGASSE</sequence>
<dbReference type="Pfam" id="PF20463">
    <property type="entry name" value="PDH_C"/>
    <property type="match status" value="1"/>
</dbReference>
<evidence type="ECO:0000313" key="3">
    <source>
        <dbReference type="EMBL" id="EEF58785.1"/>
    </source>
</evidence>